<accession>A0A9D1H014</accession>
<evidence type="ECO:0000259" key="2">
    <source>
        <dbReference type="Pfam" id="PF00535"/>
    </source>
</evidence>
<dbReference type="SUPFAM" id="SSF53448">
    <property type="entry name" value="Nucleotide-diphospho-sugar transferases"/>
    <property type="match status" value="1"/>
</dbReference>
<reference evidence="3" key="2">
    <citation type="journal article" date="2021" name="PeerJ">
        <title>Extensive microbial diversity within the chicken gut microbiome revealed by metagenomics and culture.</title>
        <authorList>
            <person name="Gilroy R."/>
            <person name="Ravi A."/>
            <person name="Getino M."/>
            <person name="Pursley I."/>
            <person name="Horton D.L."/>
            <person name="Alikhan N.F."/>
            <person name="Baker D."/>
            <person name="Gharbi K."/>
            <person name="Hall N."/>
            <person name="Watson M."/>
            <person name="Adriaenssens E.M."/>
            <person name="Foster-Nyarko E."/>
            <person name="Jarju S."/>
            <person name="Secka A."/>
            <person name="Antonio M."/>
            <person name="Oren A."/>
            <person name="Chaudhuri R.R."/>
            <person name="La Ragione R."/>
            <person name="Hildebrand F."/>
            <person name="Pallen M.J."/>
        </authorList>
    </citation>
    <scope>NUCLEOTIDE SEQUENCE</scope>
    <source>
        <strain evidence="3">ChiGjej1B1-24693</strain>
    </source>
</reference>
<feature type="transmembrane region" description="Helical" evidence="1">
    <location>
        <begin position="281"/>
        <end position="303"/>
    </location>
</feature>
<dbReference type="Proteomes" id="UP000886842">
    <property type="component" value="Unassembled WGS sequence"/>
</dbReference>
<feature type="domain" description="Glycosyltransferase 2-like" evidence="2">
    <location>
        <begin position="14"/>
        <end position="180"/>
    </location>
</feature>
<evidence type="ECO:0000313" key="3">
    <source>
        <dbReference type="EMBL" id="HIT76312.1"/>
    </source>
</evidence>
<dbReference type="AlphaFoldDB" id="A0A9D1H014"/>
<dbReference type="PANTHER" id="PTHR43685:SF14">
    <property type="entry name" value="GLYCOSYLTRANSFERASE 2-LIKE DOMAIN-CONTAINING PROTEIN"/>
    <property type="match status" value="1"/>
</dbReference>
<dbReference type="InterPro" id="IPR050834">
    <property type="entry name" value="Glycosyltransf_2"/>
</dbReference>
<reference evidence="3" key="1">
    <citation type="submission" date="2020-10" db="EMBL/GenBank/DDBJ databases">
        <authorList>
            <person name="Gilroy R."/>
        </authorList>
    </citation>
    <scope>NUCLEOTIDE SEQUENCE</scope>
    <source>
        <strain evidence="3">ChiGjej1B1-24693</strain>
    </source>
</reference>
<keyword evidence="1" id="KW-0812">Transmembrane</keyword>
<sequence>MSQESDRSTWPGISVVMPVVNEEPYLADAVERIITQGYPGDLELIIAVGPSRDRTAEIAAELAATRPGVVVVDNPVGKTPHGLNRAIARAQHPVIVRADGHGELGPDYLTTAVELLERTGAVNVGGVMDARGRTGFQEAAAAAYTSRLGLGGGAFHHEDSPEGPAETVFLGVFRAEALREVGGFDEDFHRAQDWELNLRLRRAGGLIWFSPRLTVRYYPRSSPAALARQFYLTGKWRREVIRRHPETASLRYLAPPVAVIGIATGTAVGLAGLVGRHWTRLGLLAPLLYVLGVLAGSTLPKGLSPQARAWLPAVYAIMHLCWGAGFLVGLSDAQRRA</sequence>
<dbReference type="InterPro" id="IPR029044">
    <property type="entry name" value="Nucleotide-diphossugar_trans"/>
</dbReference>
<dbReference type="PANTHER" id="PTHR43685">
    <property type="entry name" value="GLYCOSYLTRANSFERASE"/>
    <property type="match status" value="1"/>
</dbReference>
<protein>
    <submittedName>
        <fullName evidence="3">Glycosyltransferase family 2 protein</fullName>
    </submittedName>
</protein>
<name>A0A9D1H014_9ACTN</name>
<comment type="caution">
    <text evidence="3">The sequence shown here is derived from an EMBL/GenBank/DDBJ whole genome shotgun (WGS) entry which is preliminary data.</text>
</comment>
<dbReference type="EMBL" id="DVLP01000355">
    <property type="protein sequence ID" value="HIT76312.1"/>
    <property type="molecule type" value="Genomic_DNA"/>
</dbReference>
<feature type="transmembrane region" description="Helical" evidence="1">
    <location>
        <begin position="252"/>
        <end position="274"/>
    </location>
</feature>
<gene>
    <name evidence="3" type="ORF">IAA98_12070</name>
</gene>
<proteinExistence type="predicted"/>
<dbReference type="Pfam" id="PF00535">
    <property type="entry name" value="Glycos_transf_2"/>
    <property type="match status" value="1"/>
</dbReference>
<feature type="transmembrane region" description="Helical" evidence="1">
    <location>
        <begin position="309"/>
        <end position="330"/>
    </location>
</feature>
<keyword evidence="1" id="KW-1133">Transmembrane helix</keyword>
<keyword evidence="1" id="KW-0472">Membrane</keyword>
<evidence type="ECO:0000256" key="1">
    <source>
        <dbReference type="SAM" id="Phobius"/>
    </source>
</evidence>
<dbReference type="InterPro" id="IPR001173">
    <property type="entry name" value="Glyco_trans_2-like"/>
</dbReference>
<organism evidence="3 4">
    <name type="scientific">Candidatus Avipropionibacterium avicola</name>
    <dbReference type="NCBI Taxonomy" id="2840701"/>
    <lineage>
        <taxon>Bacteria</taxon>
        <taxon>Bacillati</taxon>
        <taxon>Actinomycetota</taxon>
        <taxon>Actinomycetes</taxon>
        <taxon>Propionibacteriales</taxon>
        <taxon>Propionibacteriaceae</taxon>
        <taxon>Propionibacteriaceae incertae sedis</taxon>
        <taxon>Candidatus Avipropionibacterium</taxon>
    </lineage>
</organism>
<evidence type="ECO:0000313" key="4">
    <source>
        <dbReference type="Proteomes" id="UP000886842"/>
    </source>
</evidence>
<dbReference type="Gene3D" id="3.90.550.10">
    <property type="entry name" value="Spore Coat Polysaccharide Biosynthesis Protein SpsA, Chain A"/>
    <property type="match status" value="1"/>
</dbReference>
<dbReference type="CDD" id="cd02525">
    <property type="entry name" value="Succinoglycan_BP_ExoA"/>
    <property type="match status" value="1"/>
</dbReference>